<name>A0A8S5TGZ2_9CAUD</name>
<dbReference type="EMBL" id="BK032823">
    <property type="protein sequence ID" value="DAF62315.1"/>
    <property type="molecule type" value="Genomic_DNA"/>
</dbReference>
<organism evidence="1">
    <name type="scientific">Myoviridae sp. ctIty1</name>
    <dbReference type="NCBI Taxonomy" id="2827673"/>
    <lineage>
        <taxon>Viruses</taxon>
        <taxon>Duplodnaviria</taxon>
        <taxon>Heunggongvirae</taxon>
        <taxon>Uroviricota</taxon>
        <taxon>Caudoviricetes</taxon>
    </lineage>
</organism>
<accession>A0A8S5TGZ2</accession>
<evidence type="ECO:0000313" key="1">
    <source>
        <dbReference type="EMBL" id="DAF62315.1"/>
    </source>
</evidence>
<reference evidence="1" key="1">
    <citation type="journal article" date="2021" name="Proc. Natl. Acad. Sci. U.S.A.">
        <title>A Catalog of Tens of Thousands of Viruses from Human Metagenomes Reveals Hidden Associations with Chronic Diseases.</title>
        <authorList>
            <person name="Tisza M.J."/>
            <person name="Buck C.B."/>
        </authorList>
    </citation>
    <scope>NUCLEOTIDE SEQUENCE</scope>
    <source>
        <strain evidence="1">CtIty1</strain>
    </source>
</reference>
<protein>
    <submittedName>
        <fullName evidence="1">Uncharacterized protein</fullName>
    </submittedName>
</protein>
<proteinExistence type="predicted"/>
<sequence length="31" mass="4021">MQQQSFLEYQYDPYNIISFYLFYYIFKLKIL</sequence>